<evidence type="ECO:0000256" key="1">
    <source>
        <dbReference type="SAM" id="MobiDB-lite"/>
    </source>
</evidence>
<reference evidence="2 3" key="2">
    <citation type="submission" date="2018-06" db="EMBL/GenBank/DDBJ databases">
        <title>Metagenomic assembly of (sub)arctic Cyanobacteria and their associated microbiome from non-axenic cultures.</title>
        <authorList>
            <person name="Baurain D."/>
        </authorList>
    </citation>
    <scope>NUCLEOTIDE SEQUENCE [LARGE SCALE GENOMIC DNA]</scope>
    <source>
        <strain evidence="2">ULC129bin1</strain>
    </source>
</reference>
<name>A0A2W4W377_9CYAN</name>
<evidence type="ECO:0000313" key="3">
    <source>
        <dbReference type="Proteomes" id="UP000249354"/>
    </source>
</evidence>
<feature type="compositionally biased region" description="Polar residues" evidence="1">
    <location>
        <begin position="15"/>
        <end position="27"/>
    </location>
</feature>
<reference evidence="3" key="1">
    <citation type="submission" date="2018-04" db="EMBL/GenBank/DDBJ databases">
        <authorList>
            <person name="Cornet L."/>
        </authorList>
    </citation>
    <scope>NUCLEOTIDE SEQUENCE [LARGE SCALE GENOMIC DNA]</scope>
</reference>
<organism evidence="2 3">
    <name type="scientific">Leptolyngbya foveolarum</name>
    <dbReference type="NCBI Taxonomy" id="47253"/>
    <lineage>
        <taxon>Bacteria</taxon>
        <taxon>Bacillati</taxon>
        <taxon>Cyanobacteriota</taxon>
        <taxon>Cyanophyceae</taxon>
        <taxon>Leptolyngbyales</taxon>
        <taxon>Leptolyngbyaceae</taxon>
        <taxon>Leptolyngbya group</taxon>
        <taxon>Leptolyngbya</taxon>
    </lineage>
</organism>
<gene>
    <name evidence="2" type="ORF">DCF25_15955</name>
</gene>
<dbReference type="EMBL" id="QBMC01000123">
    <property type="protein sequence ID" value="PZO13568.1"/>
    <property type="molecule type" value="Genomic_DNA"/>
</dbReference>
<sequence>MLSAASVATAAPEPTSVQSPPVKTPQTMAIEPKPQEPAAPPSAYEDALSKATAASESLPTAETSADWASIAAQWQSAIASLNDIPTNSDYSAQAQAKAEEYQRNYDYANEQVIAIAQREAEADAVTDEELAAEQLANETAANSL</sequence>
<feature type="region of interest" description="Disordered" evidence="1">
    <location>
        <begin position="1"/>
        <end position="63"/>
    </location>
</feature>
<protein>
    <submittedName>
        <fullName evidence="2">Uncharacterized protein</fullName>
    </submittedName>
</protein>
<accession>A0A2W4W377</accession>
<comment type="caution">
    <text evidence="2">The sequence shown here is derived from an EMBL/GenBank/DDBJ whole genome shotgun (WGS) entry which is preliminary data.</text>
</comment>
<proteinExistence type="predicted"/>
<evidence type="ECO:0000313" key="2">
    <source>
        <dbReference type="EMBL" id="PZO13568.1"/>
    </source>
</evidence>
<feature type="compositionally biased region" description="Polar residues" evidence="1">
    <location>
        <begin position="52"/>
        <end position="63"/>
    </location>
</feature>
<dbReference type="Proteomes" id="UP000249354">
    <property type="component" value="Unassembled WGS sequence"/>
</dbReference>
<dbReference type="AlphaFoldDB" id="A0A2W4W377"/>